<dbReference type="CDD" id="cd00130">
    <property type="entry name" value="PAS"/>
    <property type="match status" value="1"/>
</dbReference>
<dbReference type="SMART" id="SM00065">
    <property type="entry name" value="GAF"/>
    <property type="match status" value="2"/>
</dbReference>
<sequence>MSDAYDQWQRIFASSAAGFVVHVDGVIADINETAIKILGGADKNDFIGKRFMEDFIHPDFHPIIKLRREQLKSGGQVLAPVEMRIRRLDGFLVDVLSAATGILSGESLYVEVLLIDITSVKRRERLLEAFSEMMNITTEEQNPLDIKGAMRHLQQAMQCLYPESAYAGYVSFFSMAKHLPFASRTMQKYMQPTVYTFSPLPAGFEKWLMDTASDYSQPWDDDSALTAIIDIPSSVENEGKAVLQPFVMDGRAFGCFFWTFKKGGIPIRLDEDKERLKAFSLAVLSSIKTFFLRQENVQRTSDLGILHQATLQIGKIDNLQDIANAVLDILQKEKGWRPAVIRFKSRTADILETTACRPARAMTEEELRLYIRKINDLVRKPGQGMTGYVIEHGEPIRSLDLPSDPRYIETDPGIRFGIYAPIPIEGKVEGAIGVESADYAFSESDLAFLSSLGELTGMAVRSVRLIEVLSERVRWLEILHEINLQVGVEAKPEELYGILINRAMKATGAESGALLIYDAEQNVLKSHAARGWLKTITKEPFTARDGITGTVFSTGRTRLSPHLEDDPLLLSRSRAFVPAGRANIAVPVKAGGMVIGVFHLAMKAPVSFSQEFIELVEMFGSYAGIIIRRIQLIDAQRSAQSELRKAYDETLEGWARAIGMRDDETLRHTSRVVKIALAIGKAMHLDAQSLEDLRRGALLHDIGKIGIPDSILRKPGSLSKEEQRIMQTHVSFANELLKPIKYLERAIVVPYSHHERWDGTGYPQQLKGEDIPLLARIFAVADVYDAMTSDRPYRSAHTKDEALIYVRTQAGKHFDPKVVEAFLSVVDSIDAQMDEQ</sequence>
<dbReference type="PROSITE" id="PS51832">
    <property type="entry name" value="HD_GYP"/>
    <property type="match status" value="1"/>
</dbReference>
<dbReference type="InterPro" id="IPR052020">
    <property type="entry name" value="Cyclic_di-GMP/3'3'-cGAMP_PDE"/>
</dbReference>
<proteinExistence type="predicted"/>
<accession>A0A3P3XJK0</accession>
<dbReference type="SUPFAM" id="SSF55785">
    <property type="entry name" value="PYP-like sensor domain (PAS domain)"/>
    <property type="match status" value="1"/>
</dbReference>
<evidence type="ECO:0000259" key="1">
    <source>
        <dbReference type="PROSITE" id="PS51831"/>
    </source>
</evidence>
<organism evidence="3">
    <name type="scientific">uncultured spirochete</name>
    <dbReference type="NCBI Taxonomy" id="156406"/>
    <lineage>
        <taxon>Bacteria</taxon>
        <taxon>Pseudomonadati</taxon>
        <taxon>Spirochaetota</taxon>
        <taxon>Spirochaetia</taxon>
        <taxon>Spirochaetales</taxon>
        <taxon>environmental samples</taxon>
    </lineage>
</organism>
<dbReference type="Pfam" id="PF13487">
    <property type="entry name" value="HD_5"/>
    <property type="match status" value="1"/>
</dbReference>
<protein>
    <submittedName>
        <fullName evidence="3">Uncharacterized protein</fullName>
    </submittedName>
</protein>
<name>A0A3P3XJK0_9SPIR</name>
<dbReference type="AlphaFoldDB" id="A0A3P3XJK0"/>
<dbReference type="PANTHER" id="PTHR45228">
    <property type="entry name" value="CYCLIC DI-GMP PHOSPHODIESTERASE TM_0186-RELATED"/>
    <property type="match status" value="1"/>
</dbReference>
<dbReference type="Gene3D" id="3.30.450.20">
    <property type="entry name" value="PAS domain"/>
    <property type="match status" value="1"/>
</dbReference>
<dbReference type="CDD" id="cd00077">
    <property type="entry name" value="HDc"/>
    <property type="match status" value="1"/>
</dbReference>
<dbReference type="EMBL" id="FWDM01000022">
    <property type="protein sequence ID" value="SLM13835.1"/>
    <property type="molecule type" value="Genomic_DNA"/>
</dbReference>
<feature type="domain" description="HD-GYP" evidence="2">
    <location>
        <begin position="643"/>
        <end position="836"/>
    </location>
</feature>
<dbReference type="InterPro" id="IPR006674">
    <property type="entry name" value="HD_domain"/>
</dbReference>
<dbReference type="InterPro" id="IPR037522">
    <property type="entry name" value="HD_GYP_dom"/>
</dbReference>
<dbReference type="InterPro" id="IPR003607">
    <property type="entry name" value="HD/PDEase_dom"/>
</dbReference>
<dbReference type="PANTHER" id="PTHR45228:SF1">
    <property type="entry name" value="CYCLIC DI-GMP PHOSPHODIESTERASE TM_0186"/>
    <property type="match status" value="1"/>
</dbReference>
<dbReference type="SUPFAM" id="SSF55781">
    <property type="entry name" value="GAF domain-like"/>
    <property type="match status" value="2"/>
</dbReference>
<dbReference type="NCBIfam" id="TIGR00229">
    <property type="entry name" value="sensory_box"/>
    <property type="match status" value="1"/>
</dbReference>
<reference evidence="3" key="1">
    <citation type="submission" date="2017-02" db="EMBL/GenBank/DDBJ databases">
        <authorList>
            <person name="Regsiter A."/>
            <person name="William W."/>
        </authorList>
    </citation>
    <scope>NUCLEOTIDE SEQUENCE</scope>
    <source>
        <strain evidence="3">Bib</strain>
    </source>
</reference>
<dbReference type="InterPro" id="IPR035965">
    <property type="entry name" value="PAS-like_dom_sf"/>
</dbReference>
<dbReference type="SMART" id="SM00471">
    <property type="entry name" value="HDc"/>
    <property type="match status" value="1"/>
</dbReference>
<dbReference type="InterPro" id="IPR003018">
    <property type="entry name" value="GAF"/>
</dbReference>
<dbReference type="SUPFAM" id="SSF109604">
    <property type="entry name" value="HD-domain/PDEase-like"/>
    <property type="match status" value="1"/>
</dbReference>
<dbReference type="Gene3D" id="1.10.3210.10">
    <property type="entry name" value="Hypothetical protein af1432"/>
    <property type="match status" value="1"/>
</dbReference>
<evidence type="ECO:0000313" key="3">
    <source>
        <dbReference type="EMBL" id="SLM13835.1"/>
    </source>
</evidence>
<dbReference type="InterPro" id="IPR000014">
    <property type="entry name" value="PAS"/>
</dbReference>
<dbReference type="SMART" id="SM00091">
    <property type="entry name" value="PAS"/>
    <property type="match status" value="1"/>
</dbReference>
<dbReference type="PROSITE" id="PS51831">
    <property type="entry name" value="HD"/>
    <property type="match status" value="1"/>
</dbReference>
<gene>
    <name evidence="3" type="ORF">SPIROBIBN47_290224</name>
</gene>
<feature type="domain" description="HD" evidence="1">
    <location>
        <begin position="665"/>
        <end position="787"/>
    </location>
</feature>
<dbReference type="InterPro" id="IPR029016">
    <property type="entry name" value="GAF-like_dom_sf"/>
</dbReference>
<evidence type="ECO:0000259" key="2">
    <source>
        <dbReference type="PROSITE" id="PS51832"/>
    </source>
</evidence>
<dbReference type="Pfam" id="PF13185">
    <property type="entry name" value="GAF_2"/>
    <property type="match status" value="2"/>
</dbReference>
<dbReference type="Gene3D" id="3.30.450.40">
    <property type="match status" value="2"/>
</dbReference>